<evidence type="ECO:0000313" key="14">
    <source>
        <dbReference type="Proteomes" id="UP000199533"/>
    </source>
</evidence>
<evidence type="ECO:0000256" key="8">
    <source>
        <dbReference type="ARBA" id="ARBA00022989"/>
    </source>
</evidence>
<evidence type="ECO:0000256" key="10">
    <source>
        <dbReference type="ARBA" id="ARBA00023136"/>
    </source>
</evidence>
<gene>
    <name evidence="13" type="ORF">SAMN05216302_101488</name>
</gene>
<dbReference type="RefSeq" id="WP_090699792.1">
    <property type="nucleotide sequence ID" value="NZ_FOSP01000014.1"/>
</dbReference>
<comment type="subcellular location">
    <subcellularLocation>
        <location evidence="1">Cell membrane</location>
        <topology evidence="1">Single-pass membrane protein</topology>
    </subcellularLocation>
</comment>
<comment type="similarity">
    <text evidence="2">Belongs to the YajC family.</text>
</comment>
<evidence type="ECO:0000256" key="6">
    <source>
        <dbReference type="ARBA" id="ARBA00022692"/>
    </source>
</evidence>
<evidence type="ECO:0000256" key="2">
    <source>
        <dbReference type="ARBA" id="ARBA00006742"/>
    </source>
</evidence>
<dbReference type="AlphaFoldDB" id="A0A1I4C5B8"/>
<keyword evidence="8 12" id="KW-1133">Transmembrane helix</keyword>
<dbReference type="Pfam" id="PF02699">
    <property type="entry name" value="YajC"/>
    <property type="match status" value="1"/>
</dbReference>
<keyword evidence="5" id="KW-1003">Cell membrane</keyword>
<keyword evidence="4" id="KW-0813">Transport</keyword>
<protein>
    <recommendedName>
        <fullName evidence="3">Sec translocon accessory complex subunit YajC</fullName>
    </recommendedName>
</protein>
<reference evidence="14" key="1">
    <citation type="submission" date="2016-10" db="EMBL/GenBank/DDBJ databases">
        <authorList>
            <person name="Varghese N."/>
            <person name="Submissions S."/>
        </authorList>
    </citation>
    <scope>NUCLEOTIDE SEQUENCE [LARGE SCALE GENOMIC DNA]</scope>
    <source>
        <strain evidence="14">Nm69</strain>
    </source>
</reference>
<accession>A0A1I4C5B8</accession>
<dbReference type="PRINTS" id="PR01853">
    <property type="entry name" value="YAJCTRNLCASE"/>
</dbReference>
<evidence type="ECO:0000256" key="3">
    <source>
        <dbReference type="ARBA" id="ARBA00014962"/>
    </source>
</evidence>
<name>A0A1I4C5B8_9PROT</name>
<proteinExistence type="inferred from homology"/>
<dbReference type="Proteomes" id="UP000199533">
    <property type="component" value="Unassembled WGS sequence"/>
</dbReference>
<evidence type="ECO:0000256" key="9">
    <source>
        <dbReference type="ARBA" id="ARBA00023010"/>
    </source>
</evidence>
<dbReference type="InterPro" id="IPR003849">
    <property type="entry name" value="Preprotein_translocase_YajC"/>
</dbReference>
<evidence type="ECO:0000256" key="11">
    <source>
        <dbReference type="SAM" id="MobiDB-lite"/>
    </source>
</evidence>
<keyword evidence="6 12" id="KW-0812">Transmembrane</keyword>
<evidence type="ECO:0000256" key="7">
    <source>
        <dbReference type="ARBA" id="ARBA00022927"/>
    </source>
</evidence>
<keyword evidence="14" id="KW-1185">Reference proteome</keyword>
<evidence type="ECO:0000256" key="5">
    <source>
        <dbReference type="ARBA" id="ARBA00022475"/>
    </source>
</evidence>
<dbReference type="OrthoDB" id="9811406at2"/>
<sequence length="160" mass="17282">MLISDAYAQAAGSGQAEAGWANLILLIGIFVIFWLLLIRPQARRAKEHKQMVENLQRGDEVITNGGILGLILNVSESYVVVEIAPSHEVIVLKSSVQTLLPKGTLKSIEPSKNIRQPKNKPAKSVSTPAQENKSTENKDTTSDTTANSDTDDSAKSGDKN</sequence>
<feature type="transmembrane region" description="Helical" evidence="12">
    <location>
        <begin position="20"/>
        <end position="38"/>
    </location>
</feature>
<keyword evidence="9" id="KW-0811">Translocation</keyword>
<dbReference type="GO" id="GO:0015031">
    <property type="term" value="P:protein transport"/>
    <property type="evidence" value="ECO:0007669"/>
    <property type="project" value="UniProtKB-KW"/>
</dbReference>
<feature type="region of interest" description="Disordered" evidence="11">
    <location>
        <begin position="107"/>
        <end position="160"/>
    </location>
</feature>
<evidence type="ECO:0000256" key="1">
    <source>
        <dbReference type="ARBA" id="ARBA00004162"/>
    </source>
</evidence>
<dbReference type="PANTHER" id="PTHR33909:SF1">
    <property type="entry name" value="SEC TRANSLOCON ACCESSORY COMPLEX SUBUNIT YAJC"/>
    <property type="match status" value="1"/>
</dbReference>
<dbReference type="PANTHER" id="PTHR33909">
    <property type="entry name" value="SEC TRANSLOCON ACCESSORY COMPLEX SUBUNIT YAJC"/>
    <property type="match status" value="1"/>
</dbReference>
<dbReference type="SMART" id="SM01323">
    <property type="entry name" value="YajC"/>
    <property type="match status" value="1"/>
</dbReference>
<dbReference type="GO" id="GO:0005886">
    <property type="term" value="C:plasma membrane"/>
    <property type="evidence" value="ECO:0007669"/>
    <property type="project" value="UniProtKB-SubCell"/>
</dbReference>
<evidence type="ECO:0000256" key="4">
    <source>
        <dbReference type="ARBA" id="ARBA00022448"/>
    </source>
</evidence>
<dbReference type="STRING" id="52441.SAMN05216302_101488"/>
<keyword evidence="10 12" id="KW-0472">Membrane</keyword>
<evidence type="ECO:0000313" key="13">
    <source>
        <dbReference type="EMBL" id="SFK75820.1"/>
    </source>
</evidence>
<keyword evidence="7" id="KW-0653">Protein transport</keyword>
<dbReference type="EMBL" id="FOSP01000014">
    <property type="protein sequence ID" value="SFK75820.1"/>
    <property type="molecule type" value="Genomic_DNA"/>
</dbReference>
<dbReference type="NCBIfam" id="TIGR00739">
    <property type="entry name" value="yajC"/>
    <property type="match status" value="1"/>
</dbReference>
<evidence type="ECO:0000256" key="12">
    <source>
        <dbReference type="SAM" id="Phobius"/>
    </source>
</evidence>
<organism evidence="13 14">
    <name type="scientific">Nitrosomonas aestuarii</name>
    <dbReference type="NCBI Taxonomy" id="52441"/>
    <lineage>
        <taxon>Bacteria</taxon>
        <taxon>Pseudomonadati</taxon>
        <taxon>Pseudomonadota</taxon>
        <taxon>Betaproteobacteria</taxon>
        <taxon>Nitrosomonadales</taxon>
        <taxon>Nitrosomonadaceae</taxon>
        <taxon>Nitrosomonas</taxon>
    </lineage>
</organism>